<dbReference type="InterPro" id="IPR016181">
    <property type="entry name" value="Acyl_CoA_acyltransferase"/>
</dbReference>
<gene>
    <name evidence="2" type="ORF">AWB79_04517</name>
</gene>
<name>A0A158C0H2_9BURK</name>
<dbReference type="STRING" id="1777140.AWB79_04517"/>
<feature type="domain" description="BioF2-like acetyltransferase" evidence="1">
    <location>
        <begin position="175"/>
        <end position="320"/>
    </location>
</feature>
<protein>
    <recommendedName>
        <fullName evidence="1">BioF2-like acetyltransferase domain-containing protein</fullName>
    </recommendedName>
</protein>
<organism evidence="2 3">
    <name type="scientific">Caballeronia hypogeia</name>
    <dbReference type="NCBI Taxonomy" id="1777140"/>
    <lineage>
        <taxon>Bacteria</taxon>
        <taxon>Pseudomonadati</taxon>
        <taxon>Pseudomonadota</taxon>
        <taxon>Betaproteobacteria</taxon>
        <taxon>Burkholderiales</taxon>
        <taxon>Burkholderiaceae</taxon>
        <taxon>Caballeronia</taxon>
    </lineage>
</organism>
<dbReference type="AlphaFoldDB" id="A0A158C0H2"/>
<reference evidence="2" key="1">
    <citation type="submission" date="2016-01" db="EMBL/GenBank/DDBJ databases">
        <authorList>
            <person name="Peeters C."/>
        </authorList>
    </citation>
    <scope>NUCLEOTIDE SEQUENCE</scope>
    <source>
        <strain evidence="2">LMG 29322</strain>
    </source>
</reference>
<dbReference type="OrthoDB" id="8998823at2"/>
<accession>A0A158C0H2</accession>
<evidence type="ECO:0000259" key="1">
    <source>
        <dbReference type="Pfam" id="PF13480"/>
    </source>
</evidence>
<evidence type="ECO:0000313" key="2">
    <source>
        <dbReference type="EMBL" id="SAK75848.1"/>
    </source>
</evidence>
<dbReference type="RefSeq" id="WP_061169642.1">
    <property type="nucleotide sequence ID" value="NZ_FCOA02000016.1"/>
</dbReference>
<sequence>MANATRFETISTINRFESLRGEWEDLWTRAGGGFSQEFDFCLRTLRDLVLPEGGQLCCIVAWKGERLALVWPLIRYREMLWRAIRPLAPDGSVFTSILAEEGPEYGELVGSAWRMLRAQGGSDLLNLPHVRAGSLLFDHVSKSGTVERAEESEIAVLRSRLRGDWAAFRQSLPAKPRKELDTCKRRLDREGTVSMYIADLRDPASTSLIDDFFLWKQQWAERAGKSGSLFTPRFRSFFISLLRDSAEGGSFRLFVLALNDKPIAVNLIAVEKRTVHGVQAAFDDAYGKFTPGAVLLEYVVKWAFESGRDFDFGAGGGKYKTVWAQGSCYSRTDFRIAMSQWGRVAFLISDLRRWYRSRAVNRAKPVAVQGNPGRSELEP</sequence>
<evidence type="ECO:0000313" key="3">
    <source>
        <dbReference type="Proteomes" id="UP000054851"/>
    </source>
</evidence>
<dbReference type="EMBL" id="FCOA02000016">
    <property type="protein sequence ID" value="SAK75848.1"/>
    <property type="molecule type" value="Genomic_DNA"/>
</dbReference>
<dbReference type="Proteomes" id="UP000054851">
    <property type="component" value="Unassembled WGS sequence"/>
</dbReference>
<dbReference type="InterPro" id="IPR038740">
    <property type="entry name" value="BioF2-like_GNAT_dom"/>
</dbReference>
<dbReference type="Pfam" id="PF13480">
    <property type="entry name" value="Acetyltransf_6"/>
    <property type="match status" value="1"/>
</dbReference>
<comment type="caution">
    <text evidence="2">The sequence shown here is derived from an EMBL/GenBank/DDBJ whole genome shotgun (WGS) entry which is preliminary data.</text>
</comment>
<dbReference type="SUPFAM" id="SSF55729">
    <property type="entry name" value="Acyl-CoA N-acyltransferases (Nat)"/>
    <property type="match status" value="1"/>
</dbReference>
<keyword evidence="3" id="KW-1185">Reference proteome</keyword>
<proteinExistence type="predicted"/>
<dbReference type="Gene3D" id="3.40.630.30">
    <property type="match status" value="1"/>
</dbReference>